<keyword evidence="2" id="KW-1133">Transmembrane helix</keyword>
<evidence type="ECO:0000313" key="6">
    <source>
        <dbReference type="Proteomes" id="UP000293520"/>
    </source>
</evidence>
<dbReference type="Pfam" id="PF01551">
    <property type="entry name" value="Peptidase_M23"/>
    <property type="match status" value="1"/>
</dbReference>
<organism evidence="5 6">
    <name type="scientific">Paracoccus subflavus</name>
    <dbReference type="NCBI Taxonomy" id="2528244"/>
    <lineage>
        <taxon>Bacteria</taxon>
        <taxon>Pseudomonadati</taxon>
        <taxon>Pseudomonadota</taxon>
        <taxon>Alphaproteobacteria</taxon>
        <taxon>Rhodobacterales</taxon>
        <taxon>Paracoccaceae</taxon>
        <taxon>Paracoccus</taxon>
    </lineage>
</organism>
<dbReference type="InterPro" id="IPR045974">
    <property type="entry name" value="DUF5930"/>
</dbReference>
<evidence type="ECO:0000259" key="4">
    <source>
        <dbReference type="Pfam" id="PF19353"/>
    </source>
</evidence>
<feature type="domain" description="M23ase beta-sheet core" evidence="3">
    <location>
        <begin position="389"/>
        <end position="483"/>
    </location>
</feature>
<dbReference type="GO" id="GO:0004222">
    <property type="term" value="F:metalloendopeptidase activity"/>
    <property type="evidence" value="ECO:0007669"/>
    <property type="project" value="TreeGrafter"/>
</dbReference>
<dbReference type="InterPro" id="IPR050570">
    <property type="entry name" value="Cell_wall_metabolism_enzyme"/>
</dbReference>
<evidence type="ECO:0000256" key="1">
    <source>
        <dbReference type="SAM" id="Coils"/>
    </source>
</evidence>
<keyword evidence="1" id="KW-0175">Coiled coil</keyword>
<feature type="coiled-coil region" evidence="1">
    <location>
        <begin position="237"/>
        <end position="285"/>
    </location>
</feature>
<accession>A0A4Q9G5L1</accession>
<protein>
    <submittedName>
        <fullName evidence="5">M23 family peptidase</fullName>
    </submittedName>
</protein>
<dbReference type="CDD" id="cd12797">
    <property type="entry name" value="M23_peptidase"/>
    <property type="match status" value="1"/>
</dbReference>
<proteinExistence type="predicted"/>
<dbReference type="InterPro" id="IPR016047">
    <property type="entry name" value="M23ase_b-sheet_dom"/>
</dbReference>
<feature type="domain" description="DUF5930" evidence="4">
    <location>
        <begin position="69"/>
        <end position="377"/>
    </location>
</feature>
<dbReference type="OrthoDB" id="9805070at2"/>
<keyword evidence="2" id="KW-0472">Membrane</keyword>
<keyword evidence="2" id="KW-0812">Transmembrane</keyword>
<keyword evidence="6" id="KW-1185">Reference proteome</keyword>
<dbReference type="PANTHER" id="PTHR21666:SF270">
    <property type="entry name" value="MUREIN HYDROLASE ACTIVATOR ENVC"/>
    <property type="match status" value="1"/>
</dbReference>
<sequence length="494" mass="53000">MKFASNFRPSFPRSAETRAQGQGFAHCGNPIVRGCCQEGTATVYPLAPGTERPARSGCHLGGHDLPNATSRLNATLERLLPEKRLFLRSGENACFVRLRPATQLAALGGMGLVFGWTLVATSILAIDAVTTAGSRDGTMQTQAAVERRLAQLSAERDARAAEALAAQNRFAVALDQVSQMQTQLLASEEQRRELEAGLQVVQSSLGDALVARNDALGTLAADAQPDAVRQDEVAAALDILTSELRQAADERASALQEAEAARSEAQELALERDEILARNDEILAEVEDAVTISVEPLDDVFRSVGMDPDDVLSTIRSGYSGQGGPLTPLSQSTRGNAALSNTESKARQIIVTLDQVNTYRIAMEKLPLAMPVTQSFRYTSNFGPRWGRKHEGIDMAGPVGTPIQATGDGVVIFAGRSGAYGNLIKIQHELGVETRYAHLSRIRVKAGQRVSQGERIGDMGNTGRSTGSHLHYEVRMNGRAVDPMSFIKAASNVQ</sequence>
<comment type="caution">
    <text evidence="5">The sequence shown here is derived from an EMBL/GenBank/DDBJ whole genome shotgun (WGS) entry which is preliminary data.</text>
</comment>
<gene>
    <name evidence="5" type="ORF">EYE42_02500</name>
</gene>
<dbReference type="InterPro" id="IPR011055">
    <property type="entry name" value="Dup_hybrid_motif"/>
</dbReference>
<evidence type="ECO:0000256" key="2">
    <source>
        <dbReference type="SAM" id="Phobius"/>
    </source>
</evidence>
<name>A0A4Q9G5L1_9RHOB</name>
<dbReference type="Proteomes" id="UP000293520">
    <property type="component" value="Unassembled WGS sequence"/>
</dbReference>
<dbReference type="PANTHER" id="PTHR21666">
    <property type="entry name" value="PEPTIDASE-RELATED"/>
    <property type="match status" value="1"/>
</dbReference>
<dbReference type="EMBL" id="SISK01000001">
    <property type="protein sequence ID" value="TBN44008.1"/>
    <property type="molecule type" value="Genomic_DNA"/>
</dbReference>
<dbReference type="Pfam" id="PF19353">
    <property type="entry name" value="DUF5930"/>
    <property type="match status" value="1"/>
</dbReference>
<feature type="transmembrane region" description="Helical" evidence="2">
    <location>
        <begin position="104"/>
        <end position="126"/>
    </location>
</feature>
<evidence type="ECO:0000259" key="3">
    <source>
        <dbReference type="Pfam" id="PF01551"/>
    </source>
</evidence>
<dbReference type="SUPFAM" id="SSF51261">
    <property type="entry name" value="Duplicated hybrid motif"/>
    <property type="match status" value="1"/>
</dbReference>
<reference evidence="5 6" key="1">
    <citation type="submission" date="2019-02" db="EMBL/GenBank/DDBJ databases">
        <title>Paracoccus subflavus sp. nov., isolated from marine sediment of the Pacific Ocean.</title>
        <authorList>
            <person name="Zhang G."/>
        </authorList>
    </citation>
    <scope>NUCLEOTIDE SEQUENCE [LARGE SCALE GENOMIC DNA]</scope>
    <source>
        <strain evidence="5 6">GY0581</strain>
    </source>
</reference>
<dbReference type="AlphaFoldDB" id="A0A4Q9G5L1"/>
<evidence type="ECO:0000313" key="5">
    <source>
        <dbReference type="EMBL" id="TBN44008.1"/>
    </source>
</evidence>
<dbReference type="Gene3D" id="2.70.70.10">
    <property type="entry name" value="Glucose Permease (Domain IIA)"/>
    <property type="match status" value="1"/>
</dbReference>